<keyword evidence="2" id="KW-0032">Aminotransferase</keyword>
<comment type="similarity">
    <text evidence="1">Belongs to the DegT/DnrJ/EryC1 family.</text>
</comment>
<sequence length="393" mass="42452">MEIAEELVRRIRSVIGTEESFVPLHVPEFHGRERELLLDCIDTGWVSSVGSYVDAFEAEVARLSGCTYGVVVANGTAALQIALIVAGVQAEEEVLVPALTFVATANATRHLGAEPHFVDSAYDTLGICPLRLRAHLEQVAEVRNGQTWNRHTKRRIAAVVPMHVFGCPADMDGLDAVVADWPMAVVEDAAESLGSTYKGRPCGSLGTVAAVSFNGNKIVTTGGGGAIVTDDAALAKRAKHLTTTAKLPHKWAFLHDEVGFNYRMPNLNAALGVAQLEQLDTRLAHKQALFYAYTQAFRGLQGVSLFHAPEGSVSNNWLVTLVLDPARAGDRDHLLTVLNDAGVMTRPIWTLMHRLPMYQDAPRADLTQAEDLEARVVNIPSSAYLGSREGTAA</sequence>
<proteinExistence type="inferred from homology"/>
<dbReference type="PANTHER" id="PTHR30244:SF30">
    <property type="entry name" value="BLR5990 PROTEIN"/>
    <property type="match status" value="1"/>
</dbReference>
<accession>A0ABZ0V5C9</accession>
<dbReference type="InterPro" id="IPR015421">
    <property type="entry name" value="PyrdxlP-dep_Trfase_major"/>
</dbReference>
<evidence type="ECO:0000313" key="3">
    <source>
        <dbReference type="Proteomes" id="UP001326567"/>
    </source>
</evidence>
<reference evidence="2 3" key="1">
    <citation type="submission" date="2023-11" db="EMBL/GenBank/DDBJ databases">
        <title>From the Deep-Sea to the Surface: Bacterial Genomes Isolated from the Moytirra Hydrothermal Vent Plume.</title>
        <authorList>
            <person name="Major S.R."/>
        </authorList>
    </citation>
    <scope>NUCLEOTIDE SEQUENCE [LARGE SCALE GENOMIC DNA]</scope>
    <source>
        <strain evidence="2 3">OXR-9</strain>
        <plasmid evidence="2 3">unnamed02</plasmid>
    </source>
</reference>
<evidence type="ECO:0000256" key="1">
    <source>
        <dbReference type="RuleBase" id="RU004508"/>
    </source>
</evidence>
<dbReference type="SUPFAM" id="SSF53383">
    <property type="entry name" value="PLP-dependent transferases"/>
    <property type="match status" value="1"/>
</dbReference>
<keyword evidence="3" id="KW-1185">Reference proteome</keyword>
<dbReference type="CDD" id="cd00616">
    <property type="entry name" value="AHBA_syn"/>
    <property type="match status" value="1"/>
</dbReference>
<evidence type="ECO:0000313" key="2">
    <source>
        <dbReference type="EMBL" id="WPZ23579.1"/>
    </source>
</evidence>
<dbReference type="Gene3D" id="3.40.640.10">
    <property type="entry name" value="Type I PLP-dependent aspartate aminotransferase-like (Major domain)"/>
    <property type="match status" value="1"/>
</dbReference>
<protein>
    <submittedName>
        <fullName evidence="2">LegC family aminotransferase</fullName>
    </submittedName>
</protein>
<name>A0ABZ0V5C9_9RHOB</name>
<organism evidence="2 3">
    <name type="scientific">Sulfitobacter faviae</name>
    <dbReference type="NCBI Taxonomy" id="1775881"/>
    <lineage>
        <taxon>Bacteria</taxon>
        <taxon>Pseudomonadati</taxon>
        <taxon>Pseudomonadota</taxon>
        <taxon>Alphaproteobacteria</taxon>
        <taxon>Rhodobacterales</taxon>
        <taxon>Roseobacteraceae</taxon>
        <taxon>Sulfitobacter</taxon>
    </lineage>
</organism>
<dbReference type="Pfam" id="PF01041">
    <property type="entry name" value="DegT_DnrJ_EryC1"/>
    <property type="match status" value="1"/>
</dbReference>
<dbReference type="EMBL" id="CP139727">
    <property type="protein sequence ID" value="WPZ23579.1"/>
    <property type="molecule type" value="Genomic_DNA"/>
</dbReference>
<gene>
    <name evidence="2" type="ORF">T7987_17900</name>
</gene>
<geneLocation type="plasmid" evidence="2 3">
    <name>unnamed02</name>
</geneLocation>
<dbReference type="PIRSF" id="PIRSF000390">
    <property type="entry name" value="PLP_StrS"/>
    <property type="match status" value="1"/>
</dbReference>
<dbReference type="PANTHER" id="PTHR30244">
    <property type="entry name" value="TRANSAMINASE"/>
    <property type="match status" value="1"/>
</dbReference>
<keyword evidence="2" id="KW-0614">Plasmid</keyword>
<dbReference type="InterPro" id="IPR000653">
    <property type="entry name" value="DegT/StrS_aminotransferase"/>
</dbReference>
<dbReference type="GO" id="GO:0008483">
    <property type="term" value="F:transaminase activity"/>
    <property type="evidence" value="ECO:0007669"/>
    <property type="project" value="UniProtKB-KW"/>
</dbReference>
<dbReference type="InterPro" id="IPR026385">
    <property type="entry name" value="LegC-like"/>
</dbReference>
<dbReference type="InterPro" id="IPR015422">
    <property type="entry name" value="PyrdxlP-dep_Trfase_small"/>
</dbReference>
<dbReference type="Proteomes" id="UP001326567">
    <property type="component" value="Plasmid unnamed02"/>
</dbReference>
<keyword evidence="2" id="KW-0808">Transferase</keyword>
<dbReference type="NCBIfam" id="TIGR04181">
    <property type="entry name" value="NHT_00031"/>
    <property type="match status" value="1"/>
</dbReference>
<keyword evidence="1" id="KW-0663">Pyridoxal phosphate</keyword>
<dbReference type="InterPro" id="IPR015424">
    <property type="entry name" value="PyrdxlP-dep_Trfase"/>
</dbReference>
<dbReference type="Gene3D" id="3.90.1150.10">
    <property type="entry name" value="Aspartate Aminotransferase, domain 1"/>
    <property type="match status" value="1"/>
</dbReference>
<dbReference type="RefSeq" id="WP_322329945.1">
    <property type="nucleotide sequence ID" value="NZ_CP139727.1"/>
</dbReference>